<comment type="cofactor">
    <cofactor evidence="1 13">
        <name>Mg(2+)</name>
        <dbReference type="ChEBI" id="CHEBI:18420"/>
    </cofactor>
</comment>
<protein>
    <recommendedName>
        <fullName evidence="5 13">Hypoxanthine phosphoribosyltransferase</fullName>
        <ecNumber evidence="5 13">2.4.2.8</ecNumber>
    </recommendedName>
</protein>
<dbReference type="SUPFAM" id="SSF53271">
    <property type="entry name" value="PRTase-like"/>
    <property type="match status" value="1"/>
</dbReference>
<dbReference type="InterPro" id="IPR005904">
    <property type="entry name" value="Hxn_phspho_trans"/>
</dbReference>
<dbReference type="GO" id="GO:0000166">
    <property type="term" value="F:nucleotide binding"/>
    <property type="evidence" value="ECO:0007669"/>
    <property type="project" value="UniProtKB-KW"/>
</dbReference>
<evidence type="ECO:0000256" key="3">
    <source>
        <dbReference type="ARBA" id="ARBA00004669"/>
    </source>
</evidence>
<gene>
    <name evidence="15" type="ORF">BB560_005634</name>
</gene>
<keyword evidence="10 13" id="KW-0660">Purine salvage</keyword>
<dbReference type="Proteomes" id="UP000245609">
    <property type="component" value="Unassembled WGS sequence"/>
</dbReference>
<evidence type="ECO:0000259" key="14">
    <source>
        <dbReference type="Pfam" id="PF00156"/>
    </source>
</evidence>
<evidence type="ECO:0000256" key="4">
    <source>
        <dbReference type="ARBA" id="ARBA00008391"/>
    </source>
</evidence>
<dbReference type="GO" id="GO:0046100">
    <property type="term" value="P:hypoxanthine metabolic process"/>
    <property type="evidence" value="ECO:0007669"/>
    <property type="project" value="TreeGrafter"/>
</dbReference>
<name>A0A2T9Z216_9FUNG</name>
<dbReference type="GO" id="GO:0032263">
    <property type="term" value="P:GMP salvage"/>
    <property type="evidence" value="ECO:0007669"/>
    <property type="project" value="TreeGrafter"/>
</dbReference>
<keyword evidence="6 13" id="KW-0963">Cytoplasm</keyword>
<keyword evidence="11 13" id="KW-0547">Nucleotide-binding</keyword>
<comment type="caution">
    <text evidence="15">The sequence shown here is derived from an EMBL/GenBank/DDBJ whole genome shotgun (WGS) entry which is preliminary data.</text>
</comment>
<organism evidence="15 16">
    <name type="scientific">Smittium megazygosporum</name>
    <dbReference type="NCBI Taxonomy" id="133381"/>
    <lineage>
        <taxon>Eukaryota</taxon>
        <taxon>Fungi</taxon>
        <taxon>Fungi incertae sedis</taxon>
        <taxon>Zoopagomycota</taxon>
        <taxon>Kickxellomycotina</taxon>
        <taxon>Harpellomycetes</taxon>
        <taxon>Harpellales</taxon>
        <taxon>Legeriomycetaceae</taxon>
        <taxon>Smittium</taxon>
    </lineage>
</organism>
<comment type="similarity">
    <text evidence="4 13">Belongs to the purine/pyrimidine phosphoribosyltransferase family.</text>
</comment>
<evidence type="ECO:0000256" key="2">
    <source>
        <dbReference type="ARBA" id="ARBA00004496"/>
    </source>
</evidence>
<evidence type="ECO:0000313" key="16">
    <source>
        <dbReference type="Proteomes" id="UP000245609"/>
    </source>
</evidence>
<dbReference type="FunFam" id="3.40.50.2020:FF:000053">
    <property type="entry name" value="Hypoxanthine phosphoribosyltransferase"/>
    <property type="match status" value="1"/>
</dbReference>
<evidence type="ECO:0000256" key="12">
    <source>
        <dbReference type="ARBA" id="ARBA00022842"/>
    </source>
</evidence>
<dbReference type="InterPro" id="IPR050408">
    <property type="entry name" value="HGPRT"/>
</dbReference>
<dbReference type="GO" id="GO:0005829">
    <property type="term" value="C:cytosol"/>
    <property type="evidence" value="ECO:0007669"/>
    <property type="project" value="TreeGrafter"/>
</dbReference>
<dbReference type="OrthoDB" id="9449045at2759"/>
<dbReference type="UniPathway" id="UPA00591">
    <property type="reaction ID" value="UER00648"/>
</dbReference>
<evidence type="ECO:0000256" key="11">
    <source>
        <dbReference type="ARBA" id="ARBA00022741"/>
    </source>
</evidence>
<dbReference type="GO" id="GO:0004422">
    <property type="term" value="F:hypoxanthine phosphoribosyltransferase activity"/>
    <property type="evidence" value="ECO:0007669"/>
    <property type="project" value="InterPro"/>
</dbReference>
<accession>A0A2T9Z216</accession>
<keyword evidence="7 13" id="KW-0328">Glycosyltransferase</keyword>
<evidence type="ECO:0000313" key="15">
    <source>
        <dbReference type="EMBL" id="PVU98637.1"/>
    </source>
</evidence>
<dbReference type="Pfam" id="PF00156">
    <property type="entry name" value="Pribosyltran"/>
    <property type="match status" value="1"/>
</dbReference>
<keyword evidence="12 13" id="KW-0460">Magnesium</keyword>
<dbReference type="InterPro" id="IPR029057">
    <property type="entry name" value="PRTase-like"/>
</dbReference>
<dbReference type="CDD" id="cd06223">
    <property type="entry name" value="PRTases_typeI"/>
    <property type="match status" value="1"/>
</dbReference>
<feature type="domain" description="Phosphoribosyltransferase" evidence="14">
    <location>
        <begin position="45"/>
        <end position="197"/>
    </location>
</feature>
<reference evidence="15 16" key="1">
    <citation type="journal article" date="2018" name="MBio">
        <title>Comparative Genomics Reveals the Core Gene Toolbox for the Fungus-Insect Symbiosis.</title>
        <authorList>
            <person name="Wang Y."/>
            <person name="Stata M."/>
            <person name="Wang W."/>
            <person name="Stajich J.E."/>
            <person name="White M.M."/>
            <person name="Moncalvo J.M."/>
        </authorList>
    </citation>
    <scope>NUCLEOTIDE SEQUENCE [LARGE SCALE GENOMIC DNA]</scope>
    <source>
        <strain evidence="15 16">SC-DP-2</strain>
    </source>
</reference>
<keyword evidence="8 13" id="KW-0808">Transferase</keyword>
<evidence type="ECO:0000256" key="6">
    <source>
        <dbReference type="ARBA" id="ARBA00022490"/>
    </source>
</evidence>
<evidence type="ECO:0000256" key="10">
    <source>
        <dbReference type="ARBA" id="ARBA00022726"/>
    </source>
</evidence>
<dbReference type="STRING" id="133381.A0A2T9Z216"/>
<evidence type="ECO:0000256" key="5">
    <source>
        <dbReference type="ARBA" id="ARBA00011895"/>
    </source>
</evidence>
<dbReference type="InterPro" id="IPR000836">
    <property type="entry name" value="PRTase_dom"/>
</dbReference>
<evidence type="ECO:0000256" key="7">
    <source>
        <dbReference type="ARBA" id="ARBA00022676"/>
    </source>
</evidence>
<dbReference type="PANTHER" id="PTHR43340:SF1">
    <property type="entry name" value="HYPOXANTHINE PHOSPHORIBOSYLTRANSFERASE"/>
    <property type="match status" value="1"/>
</dbReference>
<keyword evidence="9 13" id="KW-0479">Metal-binding</keyword>
<dbReference type="GO" id="GO:0006178">
    <property type="term" value="P:guanine salvage"/>
    <property type="evidence" value="ECO:0007669"/>
    <property type="project" value="TreeGrafter"/>
</dbReference>
<dbReference type="PANTHER" id="PTHR43340">
    <property type="entry name" value="HYPOXANTHINE-GUANINE PHOSPHORIBOSYLTRANSFERASE"/>
    <property type="match status" value="1"/>
</dbReference>
<dbReference type="GO" id="GO:0032264">
    <property type="term" value="P:IMP salvage"/>
    <property type="evidence" value="ECO:0007669"/>
    <property type="project" value="UniProtKB-UniPathway"/>
</dbReference>
<dbReference type="EMBL" id="MBFS01002358">
    <property type="protein sequence ID" value="PVU98637.1"/>
    <property type="molecule type" value="Genomic_DNA"/>
</dbReference>
<dbReference type="NCBIfam" id="TIGR01203">
    <property type="entry name" value="HGPRTase"/>
    <property type="match status" value="1"/>
</dbReference>
<evidence type="ECO:0000256" key="9">
    <source>
        <dbReference type="ARBA" id="ARBA00022723"/>
    </source>
</evidence>
<dbReference type="Gene3D" id="3.40.50.2020">
    <property type="match status" value="1"/>
</dbReference>
<evidence type="ECO:0000256" key="13">
    <source>
        <dbReference type="RuleBase" id="RU364099"/>
    </source>
</evidence>
<evidence type="ECO:0000256" key="1">
    <source>
        <dbReference type="ARBA" id="ARBA00001946"/>
    </source>
</evidence>
<dbReference type="EC" id="2.4.2.8" evidence="5 13"/>
<comment type="catalytic activity">
    <reaction evidence="13">
        <text>IMP + diphosphate = hypoxanthine + 5-phospho-alpha-D-ribose 1-diphosphate</text>
        <dbReference type="Rhea" id="RHEA:17973"/>
        <dbReference type="ChEBI" id="CHEBI:17368"/>
        <dbReference type="ChEBI" id="CHEBI:33019"/>
        <dbReference type="ChEBI" id="CHEBI:58017"/>
        <dbReference type="ChEBI" id="CHEBI:58053"/>
        <dbReference type="EC" id="2.4.2.8"/>
    </reaction>
</comment>
<keyword evidence="16" id="KW-1185">Reference proteome</keyword>
<dbReference type="AlphaFoldDB" id="A0A2T9Z216"/>
<dbReference type="GO" id="GO:0000287">
    <property type="term" value="F:magnesium ion binding"/>
    <property type="evidence" value="ECO:0007669"/>
    <property type="project" value="TreeGrafter"/>
</dbReference>
<sequence>MSSENKYQDAIFVGEESPYELKHFVIPDHYTDDVDKLLIPHGVVIDRIEKLAREITRNYSDRLVVCCVLKGGHQFFADLVSCMKKLPNREGKSLPIDHDFIRVKSYENTASTGNVQISMTEEELCNLEGRDVLIVEDIIDTGRTMEALVALLKKYKLRSVKVASLFVKRTPLSNGFYPDYVGFSIPDTFVIGYCLDYNDVFRDLDHVCSISSVGIKKYMSKNKTPS</sequence>
<comment type="subcellular location">
    <subcellularLocation>
        <location evidence="2 13">Cytoplasm</location>
    </subcellularLocation>
</comment>
<proteinExistence type="inferred from homology"/>
<evidence type="ECO:0000256" key="8">
    <source>
        <dbReference type="ARBA" id="ARBA00022679"/>
    </source>
</evidence>
<comment type="pathway">
    <text evidence="3 13">Purine metabolism; IMP biosynthesis via salvage pathway; IMP from hypoxanthine: step 1/1.</text>
</comment>
<dbReference type="GO" id="GO:0006166">
    <property type="term" value="P:purine ribonucleoside salvage"/>
    <property type="evidence" value="ECO:0007669"/>
    <property type="project" value="UniProtKB-KW"/>
</dbReference>